<feature type="compositionally biased region" description="Polar residues" evidence="1">
    <location>
        <begin position="77"/>
        <end position="88"/>
    </location>
</feature>
<organism evidence="2 3">
    <name type="scientific">Nephila pilipes</name>
    <name type="common">Giant wood spider</name>
    <name type="synonym">Nephila maculata</name>
    <dbReference type="NCBI Taxonomy" id="299642"/>
    <lineage>
        <taxon>Eukaryota</taxon>
        <taxon>Metazoa</taxon>
        <taxon>Ecdysozoa</taxon>
        <taxon>Arthropoda</taxon>
        <taxon>Chelicerata</taxon>
        <taxon>Arachnida</taxon>
        <taxon>Araneae</taxon>
        <taxon>Araneomorphae</taxon>
        <taxon>Entelegynae</taxon>
        <taxon>Araneoidea</taxon>
        <taxon>Nephilidae</taxon>
        <taxon>Nephila</taxon>
    </lineage>
</organism>
<dbReference type="Proteomes" id="UP000887013">
    <property type="component" value="Unassembled WGS sequence"/>
</dbReference>
<comment type="caution">
    <text evidence="2">The sequence shown here is derived from an EMBL/GenBank/DDBJ whole genome shotgun (WGS) entry which is preliminary data.</text>
</comment>
<evidence type="ECO:0000313" key="2">
    <source>
        <dbReference type="EMBL" id="GFU10419.1"/>
    </source>
</evidence>
<gene>
    <name evidence="2" type="ORF">NPIL_697081</name>
</gene>
<name>A0A8X6UHF8_NEPPI</name>
<proteinExistence type="predicted"/>
<dbReference type="EMBL" id="BMAW01124989">
    <property type="protein sequence ID" value="GFU10419.1"/>
    <property type="molecule type" value="Genomic_DNA"/>
</dbReference>
<accession>A0A8X6UHF8</accession>
<keyword evidence="3" id="KW-1185">Reference proteome</keyword>
<evidence type="ECO:0000256" key="1">
    <source>
        <dbReference type="SAM" id="MobiDB-lite"/>
    </source>
</evidence>
<reference evidence="2" key="1">
    <citation type="submission" date="2020-08" db="EMBL/GenBank/DDBJ databases">
        <title>Multicomponent nature underlies the extraordinary mechanical properties of spider dragline silk.</title>
        <authorList>
            <person name="Kono N."/>
            <person name="Nakamura H."/>
            <person name="Mori M."/>
            <person name="Yoshida Y."/>
            <person name="Ohtoshi R."/>
            <person name="Malay A.D."/>
            <person name="Moran D.A.P."/>
            <person name="Tomita M."/>
            <person name="Numata K."/>
            <person name="Arakawa K."/>
        </authorList>
    </citation>
    <scope>NUCLEOTIDE SEQUENCE</scope>
</reference>
<dbReference type="AlphaFoldDB" id="A0A8X6UHF8"/>
<sequence>MTNGETVRNEESKKPRQINLLQTVERPECESSREMEIEQRINMKFYYKLETKGEETHAMLIHVFGTDTESRKRTRDSLNFSGLTQRTSHVPVDPNDSQH</sequence>
<evidence type="ECO:0000313" key="3">
    <source>
        <dbReference type="Proteomes" id="UP000887013"/>
    </source>
</evidence>
<feature type="region of interest" description="Disordered" evidence="1">
    <location>
        <begin position="67"/>
        <end position="99"/>
    </location>
</feature>
<protein>
    <submittedName>
        <fullName evidence="2">Uncharacterized protein</fullName>
    </submittedName>
</protein>
<dbReference type="OrthoDB" id="616263at2759"/>